<dbReference type="OrthoDB" id="1679205at2"/>
<evidence type="ECO:0000256" key="5">
    <source>
        <dbReference type="SAM" id="Phobius"/>
    </source>
</evidence>
<dbReference type="HOGENOM" id="CLU_094526_2_1_9"/>
<dbReference type="Pfam" id="PF02659">
    <property type="entry name" value="Mntp"/>
    <property type="match status" value="1"/>
</dbReference>
<dbReference type="PANTHER" id="PTHR35529:SF2">
    <property type="entry name" value="SPORULATION PROTEIN YTAF-RELATED"/>
    <property type="match status" value="1"/>
</dbReference>
<dbReference type="GeneID" id="55475573"/>
<organism evidence="6 7">
    <name type="scientific">Clostridium saccharobutylicum DSM 13864</name>
    <dbReference type="NCBI Taxonomy" id="1345695"/>
    <lineage>
        <taxon>Bacteria</taxon>
        <taxon>Bacillati</taxon>
        <taxon>Bacillota</taxon>
        <taxon>Clostridia</taxon>
        <taxon>Eubacteriales</taxon>
        <taxon>Clostridiaceae</taxon>
        <taxon>Clostridium</taxon>
    </lineage>
</organism>
<evidence type="ECO:0000313" key="6">
    <source>
        <dbReference type="EMBL" id="AGX44191.1"/>
    </source>
</evidence>
<keyword evidence="1" id="KW-1003">Cell membrane</keyword>
<feature type="transmembrane region" description="Helical" evidence="5">
    <location>
        <begin position="6"/>
        <end position="26"/>
    </location>
</feature>
<gene>
    <name evidence="6" type="ORF">CLSA_c32250</name>
</gene>
<dbReference type="KEGG" id="csb:CLSA_c32250"/>
<evidence type="ECO:0000256" key="3">
    <source>
        <dbReference type="ARBA" id="ARBA00022989"/>
    </source>
</evidence>
<sequence>MQLIYLFIIAILNSIDNIGVGATYSIAGIKVKLSKNLLIAFLAFAVSYLACLCGQFISYYLNDNECSIISMSLLVLMGIKMIYSSFSNEKNDSHNNIKELKYKESISVGIALALDDISSSISSGLIGYSPFIVSLPYFVISLAIFFSGNYMLKYINKLNVGNKPNIIAGILMIVIGISQFFD</sequence>
<dbReference type="RefSeq" id="WP_022747333.1">
    <property type="nucleotide sequence ID" value="NC_022571.1"/>
</dbReference>
<accession>U5MX35</accession>
<dbReference type="PANTHER" id="PTHR35529">
    <property type="entry name" value="MANGANESE EFFLUX PUMP MNTP-RELATED"/>
    <property type="match status" value="1"/>
</dbReference>
<dbReference type="Proteomes" id="UP000017118">
    <property type="component" value="Chromosome"/>
</dbReference>
<name>U5MX35_CLOSA</name>
<dbReference type="InterPro" id="IPR003810">
    <property type="entry name" value="Mntp/YtaF"/>
</dbReference>
<protein>
    <submittedName>
        <fullName evidence="6">Putative membrane protein</fullName>
    </submittedName>
</protein>
<evidence type="ECO:0000256" key="2">
    <source>
        <dbReference type="ARBA" id="ARBA00022692"/>
    </source>
</evidence>
<evidence type="ECO:0000256" key="1">
    <source>
        <dbReference type="ARBA" id="ARBA00022475"/>
    </source>
</evidence>
<dbReference type="eggNOG" id="COG1971">
    <property type="taxonomic scope" value="Bacteria"/>
</dbReference>
<dbReference type="AlphaFoldDB" id="U5MX35"/>
<dbReference type="PATRIC" id="fig|1345695.10.peg.172"/>
<feature type="transmembrane region" description="Helical" evidence="5">
    <location>
        <begin position="164"/>
        <end position="181"/>
    </location>
</feature>
<keyword evidence="7" id="KW-1185">Reference proteome</keyword>
<evidence type="ECO:0000256" key="4">
    <source>
        <dbReference type="ARBA" id="ARBA00023136"/>
    </source>
</evidence>
<keyword evidence="3 5" id="KW-1133">Transmembrane helix</keyword>
<reference evidence="6 7" key="1">
    <citation type="journal article" date="2013" name="Genome Announc.">
        <title>Complete Genome Sequence of the Solvent Producer Clostridium saccharobutylicum NCP262 (DSM 13864).</title>
        <authorList>
            <person name="Poehlein A."/>
            <person name="Hartwich K."/>
            <person name="Krabben P."/>
            <person name="Ehrenreich A."/>
            <person name="Liebl W."/>
            <person name="Durre P."/>
            <person name="Gottschalk G."/>
            <person name="Daniel R."/>
        </authorList>
    </citation>
    <scope>NUCLEOTIDE SEQUENCE [LARGE SCALE GENOMIC DNA]</scope>
    <source>
        <strain evidence="6">DSM 13864</strain>
    </source>
</reference>
<keyword evidence="2 5" id="KW-0812">Transmembrane</keyword>
<keyword evidence="4 5" id="KW-0472">Membrane</keyword>
<feature type="transmembrane region" description="Helical" evidence="5">
    <location>
        <begin position="67"/>
        <end position="86"/>
    </location>
</feature>
<proteinExistence type="predicted"/>
<dbReference type="EMBL" id="CP006721">
    <property type="protein sequence ID" value="AGX44191.1"/>
    <property type="molecule type" value="Genomic_DNA"/>
</dbReference>
<evidence type="ECO:0000313" key="7">
    <source>
        <dbReference type="Proteomes" id="UP000017118"/>
    </source>
</evidence>
<feature type="transmembrane region" description="Helical" evidence="5">
    <location>
        <begin position="38"/>
        <end position="61"/>
    </location>
</feature>
<feature type="transmembrane region" description="Helical" evidence="5">
    <location>
        <begin position="134"/>
        <end position="152"/>
    </location>
</feature>